<evidence type="ECO:0000313" key="4">
    <source>
        <dbReference type="EMBL" id="MFC0243013.1"/>
    </source>
</evidence>
<dbReference type="SUPFAM" id="SSF141868">
    <property type="entry name" value="EAL domain-like"/>
    <property type="match status" value="1"/>
</dbReference>
<dbReference type="Gene3D" id="3.30.70.270">
    <property type="match status" value="1"/>
</dbReference>
<evidence type="ECO:0000259" key="3">
    <source>
        <dbReference type="PROSITE" id="PS50887"/>
    </source>
</evidence>
<dbReference type="Pfam" id="PF00990">
    <property type="entry name" value="GGDEF"/>
    <property type="match status" value="1"/>
</dbReference>
<organism evidence="4 5">
    <name type="scientific">Rhodopseudomonas telluris</name>
    <dbReference type="NCBI Taxonomy" id="644215"/>
    <lineage>
        <taxon>Bacteria</taxon>
        <taxon>Pseudomonadati</taxon>
        <taxon>Pseudomonadota</taxon>
        <taxon>Alphaproteobacteria</taxon>
        <taxon>Hyphomicrobiales</taxon>
        <taxon>Nitrobacteraceae</taxon>
        <taxon>Rhodopseudomonas</taxon>
    </lineage>
</organism>
<sequence>MRDATPLFAQRDTCQVRTSVSRETVVRCLITVSLRIVRQMRMCTEKDVPDLWLYDRMSRIGALSYRFKIMLVAFVGIHVPLLALVLYIAALNASHWGTFLGTLVVTLLATLTGTGLTLFVLNKLLSPVLLTANVLEGFRRDRHPGELPRHYTDEAGRLMASAAETIDHLETTLDRLEHVDEATGLPNRKQLLASVNQNIEQGAAVALVVVRLSDYARIKAAYGNGVAERAIAILARRLGSFVAEGKMLARAGRAELAILGTASEMPDAQAALAFRIRNVIQSSAGEIALGSIVLEPTLQAGLAFYPADGRSAEQLLDAAAAAATQSGPAAPLVLHSAAATRAAQSRFELEHDLRRALPDGQLDLHYQPIVDVADQRVIGAEALLRWHHPERGMVSPAEFIPLAEATDLIQPIGLWVLSRACMQIRDWSSSELGGIRLAVNLSARQFLDKDLVPHVRDAIDAAGISPDRIEIELTETAAMADHAHTRRVFTALRDLGVGIALDDFGTGYASMSYLRKLPFNKLKIDREFVSHVDASGESQAICDALIALSRGLGINVLAEGAEREEEVRHLLARGCSAFQGYYFSRPVPADELARASGIAQLRMLRHQMEQVDKDSRFKLNRQSRRA</sequence>
<feature type="transmembrane region" description="Helical" evidence="1">
    <location>
        <begin position="96"/>
        <end position="121"/>
    </location>
</feature>
<dbReference type="PANTHER" id="PTHR33121:SF79">
    <property type="entry name" value="CYCLIC DI-GMP PHOSPHODIESTERASE PDED-RELATED"/>
    <property type="match status" value="1"/>
</dbReference>
<dbReference type="PROSITE" id="PS50883">
    <property type="entry name" value="EAL"/>
    <property type="match status" value="1"/>
</dbReference>
<keyword evidence="1" id="KW-0472">Membrane</keyword>
<dbReference type="PROSITE" id="PS50887">
    <property type="entry name" value="GGDEF"/>
    <property type="match status" value="1"/>
</dbReference>
<evidence type="ECO:0000256" key="1">
    <source>
        <dbReference type="SAM" id="Phobius"/>
    </source>
</evidence>
<keyword evidence="1" id="KW-0812">Transmembrane</keyword>
<gene>
    <name evidence="4" type="ORF">ACFFJ6_21165</name>
</gene>
<feature type="domain" description="EAL" evidence="2">
    <location>
        <begin position="346"/>
        <end position="600"/>
    </location>
</feature>
<dbReference type="SMART" id="SM00052">
    <property type="entry name" value="EAL"/>
    <property type="match status" value="1"/>
</dbReference>
<proteinExistence type="predicted"/>
<dbReference type="InterPro" id="IPR001633">
    <property type="entry name" value="EAL_dom"/>
</dbReference>
<dbReference type="Pfam" id="PF00563">
    <property type="entry name" value="EAL"/>
    <property type="match status" value="1"/>
</dbReference>
<dbReference type="EMBL" id="JBHLWM010000008">
    <property type="protein sequence ID" value="MFC0243013.1"/>
    <property type="molecule type" value="Genomic_DNA"/>
</dbReference>
<dbReference type="SUPFAM" id="SSF55073">
    <property type="entry name" value="Nucleotide cyclase"/>
    <property type="match status" value="1"/>
</dbReference>
<dbReference type="InterPro" id="IPR029787">
    <property type="entry name" value="Nucleotide_cyclase"/>
</dbReference>
<dbReference type="Proteomes" id="UP001589775">
    <property type="component" value="Unassembled WGS sequence"/>
</dbReference>
<dbReference type="InterPro" id="IPR050706">
    <property type="entry name" value="Cyclic-di-GMP_PDE-like"/>
</dbReference>
<dbReference type="CDD" id="cd01948">
    <property type="entry name" value="EAL"/>
    <property type="match status" value="1"/>
</dbReference>
<feature type="transmembrane region" description="Helical" evidence="1">
    <location>
        <begin position="69"/>
        <end position="90"/>
    </location>
</feature>
<dbReference type="SMART" id="SM00267">
    <property type="entry name" value="GGDEF"/>
    <property type="match status" value="1"/>
</dbReference>
<dbReference type="InterPro" id="IPR000160">
    <property type="entry name" value="GGDEF_dom"/>
</dbReference>
<protein>
    <submittedName>
        <fullName evidence="4">Bifunctional diguanylate cyclase/phosphodiesterase</fullName>
    </submittedName>
</protein>
<evidence type="ECO:0000259" key="2">
    <source>
        <dbReference type="PROSITE" id="PS50883"/>
    </source>
</evidence>
<keyword evidence="1" id="KW-1133">Transmembrane helix</keyword>
<reference evidence="4 5" key="1">
    <citation type="submission" date="2024-09" db="EMBL/GenBank/DDBJ databases">
        <authorList>
            <person name="Sun Q."/>
            <person name="Mori K."/>
        </authorList>
    </citation>
    <scope>NUCLEOTIDE SEQUENCE [LARGE SCALE GENOMIC DNA]</scope>
    <source>
        <strain evidence="4 5">KCTC 23279</strain>
    </source>
</reference>
<dbReference type="PANTHER" id="PTHR33121">
    <property type="entry name" value="CYCLIC DI-GMP PHOSPHODIESTERASE PDEF"/>
    <property type="match status" value="1"/>
</dbReference>
<dbReference type="InterPro" id="IPR043128">
    <property type="entry name" value="Rev_trsase/Diguanyl_cyclase"/>
</dbReference>
<dbReference type="Gene3D" id="3.20.20.450">
    <property type="entry name" value="EAL domain"/>
    <property type="match status" value="1"/>
</dbReference>
<name>A0ABV6EXP4_9BRAD</name>
<accession>A0ABV6EXP4</accession>
<dbReference type="InterPro" id="IPR035919">
    <property type="entry name" value="EAL_sf"/>
</dbReference>
<feature type="domain" description="GGDEF" evidence="3">
    <location>
        <begin position="203"/>
        <end position="336"/>
    </location>
</feature>
<keyword evidence="5" id="KW-1185">Reference proteome</keyword>
<evidence type="ECO:0000313" key="5">
    <source>
        <dbReference type="Proteomes" id="UP001589775"/>
    </source>
</evidence>
<comment type="caution">
    <text evidence="4">The sequence shown here is derived from an EMBL/GenBank/DDBJ whole genome shotgun (WGS) entry which is preliminary data.</text>
</comment>